<dbReference type="Proteomes" id="UP001153069">
    <property type="component" value="Unassembled WGS sequence"/>
</dbReference>
<accession>A0A9N8ESB5</accession>
<comment type="caution">
    <text evidence="2">The sequence shown here is derived from an EMBL/GenBank/DDBJ whole genome shotgun (WGS) entry which is preliminary data.</text>
</comment>
<evidence type="ECO:0000313" key="3">
    <source>
        <dbReference type="Proteomes" id="UP001153069"/>
    </source>
</evidence>
<keyword evidence="1" id="KW-1133">Transmembrane helix</keyword>
<protein>
    <submittedName>
        <fullName evidence="2">Uncharacterized protein</fullName>
    </submittedName>
</protein>
<dbReference type="EMBL" id="CAICTM010001456">
    <property type="protein sequence ID" value="CAB9523805.1"/>
    <property type="molecule type" value="Genomic_DNA"/>
</dbReference>
<evidence type="ECO:0000313" key="2">
    <source>
        <dbReference type="EMBL" id="CAB9523805.1"/>
    </source>
</evidence>
<sequence length="198" mass="22316">MDNPNLPIIVGAAVVAVLALLGFVLMSKKKKAKADPFAFGGKKASKDVKVKAKIVWLEASDGQFDTTFDYQARKEIKNSKLRFHFQTIVDAWAKRRCGGIIITNSKNGREKQVIKFKDAQKVNRSPHLGVDFVAFTSDQRRVLLFLEGLKYEEIKCEEEIFELGKQNILAYSEGGRKTCQKSNLAFREAFIAPTQKKD</sequence>
<organism evidence="2 3">
    <name type="scientific">Seminavis robusta</name>
    <dbReference type="NCBI Taxonomy" id="568900"/>
    <lineage>
        <taxon>Eukaryota</taxon>
        <taxon>Sar</taxon>
        <taxon>Stramenopiles</taxon>
        <taxon>Ochrophyta</taxon>
        <taxon>Bacillariophyta</taxon>
        <taxon>Bacillariophyceae</taxon>
        <taxon>Bacillariophycidae</taxon>
        <taxon>Naviculales</taxon>
        <taxon>Naviculaceae</taxon>
        <taxon>Seminavis</taxon>
    </lineage>
</organism>
<feature type="transmembrane region" description="Helical" evidence="1">
    <location>
        <begin position="6"/>
        <end position="26"/>
    </location>
</feature>
<name>A0A9N8ESB5_9STRA</name>
<proteinExistence type="predicted"/>
<reference evidence="2" key="1">
    <citation type="submission" date="2020-06" db="EMBL/GenBank/DDBJ databases">
        <authorList>
            <consortium name="Plant Systems Biology data submission"/>
        </authorList>
    </citation>
    <scope>NUCLEOTIDE SEQUENCE</scope>
    <source>
        <strain evidence="2">D6</strain>
    </source>
</reference>
<dbReference type="AlphaFoldDB" id="A0A9N8ESB5"/>
<keyword evidence="1" id="KW-0812">Transmembrane</keyword>
<evidence type="ECO:0000256" key="1">
    <source>
        <dbReference type="SAM" id="Phobius"/>
    </source>
</evidence>
<gene>
    <name evidence="2" type="ORF">SEMRO_1458_G274400.1</name>
</gene>
<keyword evidence="3" id="KW-1185">Reference proteome</keyword>
<dbReference type="OrthoDB" id="43999at2759"/>
<keyword evidence="1" id="KW-0472">Membrane</keyword>